<evidence type="ECO:0000256" key="7">
    <source>
        <dbReference type="ARBA" id="ARBA00022576"/>
    </source>
</evidence>
<comment type="similarity">
    <text evidence="4">Belongs to the class-III pyridoxal-phosphate-dependent aminotransferase family.</text>
</comment>
<evidence type="ECO:0000256" key="10">
    <source>
        <dbReference type="ARBA" id="ARBA00029744"/>
    </source>
</evidence>
<evidence type="ECO:0000256" key="6">
    <source>
        <dbReference type="ARBA" id="ARBA00014798"/>
    </source>
</evidence>
<proteinExistence type="inferred from homology"/>
<comment type="function">
    <text evidence="2">Catalyzes reversively the conversion of L-aspartate beta-semialdehyde (ASA) to L-2,4-diaminobutyrate (DABA) by transamination with L-glutamate.</text>
</comment>
<dbReference type="PANTHER" id="PTHR43552:SF2">
    <property type="entry name" value="DIAMINOBUTYRATE--2-OXOGLUTARATE TRANSAMINASE"/>
    <property type="match status" value="1"/>
</dbReference>
<evidence type="ECO:0000256" key="12">
    <source>
        <dbReference type="ARBA" id="ARBA00031476"/>
    </source>
</evidence>
<evidence type="ECO:0000256" key="4">
    <source>
        <dbReference type="ARBA" id="ARBA00008954"/>
    </source>
</evidence>
<evidence type="ECO:0000256" key="9">
    <source>
        <dbReference type="ARBA" id="ARBA00022898"/>
    </source>
</evidence>
<dbReference type="EMBL" id="JAHZIK010000182">
    <property type="protein sequence ID" value="MBW7454300.1"/>
    <property type="molecule type" value="Genomic_DNA"/>
</dbReference>
<gene>
    <name evidence="14" type="ORF">K0U00_09685</name>
</gene>
<comment type="pathway">
    <text evidence="3">Amine and polyamine biosynthesis; ectoine biosynthesis; L-ectoine from L-aspartate 4-semialdehyde: step 1/3.</text>
</comment>
<keyword evidence="15" id="KW-1185">Reference proteome</keyword>
<dbReference type="InterPro" id="IPR015422">
    <property type="entry name" value="PyrdxlP-dep_Trfase_small"/>
</dbReference>
<evidence type="ECO:0000256" key="5">
    <source>
        <dbReference type="ARBA" id="ARBA00013155"/>
    </source>
</evidence>
<dbReference type="Pfam" id="PF00202">
    <property type="entry name" value="Aminotran_3"/>
    <property type="match status" value="1"/>
</dbReference>
<dbReference type="InterPro" id="IPR004637">
    <property type="entry name" value="Dat"/>
</dbReference>
<dbReference type="Gene3D" id="3.40.640.10">
    <property type="entry name" value="Type I PLP-dependent aspartate aminotransferase-like (Major domain)"/>
    <property type="match status" value="1"/>
</dbReference>
<evidence type="ECO:0000313" key="14">
    <source>
        <dbReference type="EMBL" id="MBW7454300.1"/>
    </source>
</evidence>
<comment type="caution">
    <text evidence="14">The sequence shown here is derived from an EMBL/GenBank/DDBJ whole genome shotgun (WGS) entry which is preliminary data.</text>
</comment>
<dbReference type="InterPro" id="IPR005814">
    <property type="entry name" value="Aminotrans_3"/>
</dbReference>
<protein>
    <recommendedName>
        <fullName evidence="6">Diaminobutyrate--2-oxoglutarate transaminase</fullName>
        <ecNumber evidence="5">2.6.1.76</ecNumber>
    </recommendedName>
    <alternativeName>
        <fullName evidence="11">DABA aminotransferase</fullName>
    </alternativeName>
    <alternativeName>
        <fullName evidence="12">Diaminobutyrate--2-oxoglutarate aminotransferase</fullName>
    </alternativeName>
    <alternativeName>
        <fullName evidence="10">L-2,4-diaminobutyric acid transaminase</fullName>
    </alternativeName>
</protein>
<dbReference type="NCBIfam" id="NF006733">
    <property type="entry name" value="PRK09264.1"/>
    <property type="match status" value="1"/>
</dbReference>
<keyword evidence="8 14" id="KW-0808">Transferase</keyword>
<keyword evidence="9" id="KW-0663">Pyridoxal phosphate</keyword>
<dbReference type="InterPro" id="IPR015424">
    <property type="entry name" value="PyrdxlP-dep_Trfase"/>
</dbReference>
<name>A0ABS7C078_9BACL</name>
<evidence type="ECO:0000256" key="8">
    <source>
        <dbReference type="ARBA" id="ARBA00022679"/>
    </source>
</evidence>
<dbReference type="Gene3D" id="3.90.1150.10">
    <property type="entry name" value="Aspartate Aminotransferase, domain 1"/>
    <property type="match status" value="1"/>
</dbReference>
<dbReference type="CDD" id="cd00610">
    <property type="entry name" value="OAT_like"/>
    <property type="match status" value="1"/>
</dbReference>
<reference evidence="14 15" key="1">
    <citation type="submission" date="2021-07" db="EMBL/GenBank/DDBJ databases">
        <title>Paenibacillus radiodurans sp. nov., isolated from the southeastern edge of Tengger Desert.</title>
        <authorList>
            <person name="Zhang G."/>
        </authorList>
    </citation>
    <scope>NUCLEOTIDE SEQUENCE [LARGE SCALE GENOMIC DNA]</scope>
    <source>
        <strain evidence="14 15">CCM 7311</strain>
    </source>
</reference>
<dbReference type="EC" id="2.6.1.76" evidence="5"/>
<dbReference type="Proteomes" id="UP001519887">
    <property type="component" value="Unassembled WGS sequence"/>
</dbReference>
<evidence type="ECO:0000313" key="15">
    <source>
        <dbReference type="Proteomes" id="UP001519887"/>
    </source>
</evidence>
<dbReference type="InterPro" id="IPR015421">
    <property type="entry name" value="PyrdxlP-dep_Trfase_major"/>
</dbReference>
<evidence type="ECO:0000256" key="13">
    <source>
        <dbReference type="ARBA" id="ARBA00049111"/>
    </source>
</evidence>
<dbReference type="SUPFAM" id="SSF53383">
    <property type="entry name" value="PLP-dependent transferases"/>
    <property type="match status" value="1"/>
</dbReference>
<dbReference type="GO" id="GO:0045303">
    <property type="term" value="F:diaminobutyrate-2-oxoglutarate transaminase activity"/>
    <property type="evidence" value="ECO:0007669"/>
    <property type="project" value="UniProtKB-EC"/>
</dbReference>
<dbReference type="PANTHER" id="PTHR43552">
    <property type="entry name" value="DIAMINOBUTYRATE--2-OXOGLUTARATE AMINOTRANSFERASE"/>
    <property type="match status" value="1"/>
</dbReference>
<comment type="catalytic activity">
    <reaction evidence="13">
        <text>L-2,4-diaminobutanoate + 2-oxoglutarate = L-aspartate 4-semialdehyde + L-glutamate</text>
        <dbReference type="Rhea" id="RHEA:11160"/>
        <dbReference type="ChEBI" id="CHEBI:16810"/>
        <dbReference type="ChEBI" id="CHEBI:29985"/>
        <dbReference type="ChEBI" id="CHEBI:58761"/>
        <dbReference type="ChEBI" id="CHEBI:537519"/>
        <dbReference type="EC" id="2.6.1.76"/>
    </reaction>
</comment>
<comment type="cofactor">
    <cofactor evidence="1">
        <name>pyridoxal 5'-phosphate</name>
        <dbReference type="ChEBI" id="CHEBI:597326"/>
    </cofactor>
</comment>
<evidence type="ECO:0000256" key="3">
    <source>
        <dbReference type="ARBA" id="ARBA00004946"/>
    </source>
</evidence>
<organism evidence="14 15">
    <name type="scientific">Paenibacillus sepulcri</name>
    <dbReference type="NCBI Taxonomy" id="359917"/>
    <lineage>
        <taxon>Bacteria</taxon>
        <taxon>Bacillati</taxon>
        <taxon>Bacillota</taxon>
        <taxon>Bacilli</taxon>
        <taxon>Bacillales</taxon>
        <taxon>Paenibacillaceae</taxon>
        <taxon>Paenibacillus</taxon>
    </lineage>
</organism>
<sequence>MESEVRSYCRSFEKVFHKAKNAKLWDIEGREYIDFFAGAGALNYGHNNPAIRTRLVDYLLEDGVTHSLDMATKAKEMFLKRFTLSILKPRGLDYKIMFPGPTGTNSVESAMKIARKVTGRRNIVCFTNAFHGMSLGSLAATGNAFKRKGAGVDLPNTNFMPYDGYFGEGINTVDMMEKYLDDPGSGFDLPAAIILETVQGEGGLNAASPAWLKRVQELCLKRDILLIVDDVQMGCGRTGTFFSFEEAGINPDIVCLSKSIG</sequence>
<evidence type="ECO:0000256" key="11">
    <source>
        <dbReference type="ARBA" id="ARBA00030665"/>
    </source>
</evidence>
<evidence type="ECO:0000256" key="2">
    <source>
        <dbReference type="ARBA" id="ARBA00002189"/>
    </source>
</evidence>
<accession>A0ABS7C078</accession>
<evidence type="ECO:0000256" key="1">
    <source>
        <dbReference type="ARBA" id="ARBA00001933"/>
    </source>
</evidence>
<keyword evidence="7 14" id="KW-0032">Aminotransferase</keyword>
<feature type="non-terminal residue" evidence="14">
    <location>
        <position position="261"/>
    </location>
</feature>